<dbReference type="STRING" id="1670800.BSQ44_15345"/>
<feature type="domain" description="PRC-barrel" evidence="1">
    <location>
        <begin position="10"/>
        <end position="83"/>
    </location>
</feature>
<dbReference type="SUPFAM" id="SSF50346">
    <property type="entry name" value="PRC-barrel domain"/>
    <property type="match status" value="1"/>
</dbReference>
<dbReference type="Proteomes" id="UP000182840">
    <property type="component" value="Chromosome"/>
</dbReference>
<organism evidence="2 3">
    <name type="scientific">Aquibium oceanicum</name>
    <dbReference type="NCBI Taxonomy" id="1670800"/>
    <lineage>
        <taxon>Bacteria</taxon>
        <taxon>Pseudomonadati</taxon>
        <taxon>Pseudomonadota</taxon>
        <taxon>Alphaproteobacteria</taxon>
        <taxon>Hyphomicrobiales</taxon>
        <taxon>Phyllobacteriaceae</taxon>
        <taxon>Aquibium</taxon>
    </lineage>
</organism>
<dbReference type="Pfam" id="PF05239">
    <property type="entry name" value="PRC"/>
    <property type="match status" value="1"/>
</dbReference>
<dbReference type="OrthoDB" id="7274881at2"/>
<dbReference type="RefSeq" id="WP_072605693.1">
    <property type="nucleotide sequence ID" value="NZ_CP018171.1"/>
</dbReference>
<dbReference type="EMBL" id="CP018171">
    <property type="protein sequence ID" value="APH72579.1"/>
    <property type="molecule type" value="Genomic_DNA"/>
</dbReference>
<proteinExistence type="predicted"/>
<reference evidence="3" key="1">
    <citation type="submission" date="2016-11" db="EMBL/GenBank/DDBJ databases">
        <title>Mesorhizobium oceanicum sp. nov., isolated from deep seawater in South China Sea.</title>
        <authorList>
            <person name="Fu G.-Y."/>
        </authorList>
    </citation>
    <scope>NUCLEOTIDE SEQUENCE [LARGE SCALE GENOMIC DNA]</scope>
    <source>
        <strain evidence="3">B7</strain>
    </source>
</reference>
<dbReference type="InterPro" id="IPR011033">
    <property type="entry name" value="PRC_barrel-like_sf"/>
</dbReference>
<dbReference type="PANTHER" id="PTHR36505">
    <property type="entry name" value="BLR1072 PROTEIN"/>
    <property type="match status" value="1"/>
</dbReference>
<dbReference type="KEGG" id="meso:BSQ44_15345"/>
<dbReference type="InterPro" id="IPR027275">
    <property type="entry name" value="PRC-brl_dom"/>
</dbReference>
<keyword evidence="3" id="KW-1185">Reference proteome</keyword>
<sequence>MTTPSGHTTAITASKVLGTNVYNTAGQKIGEIKDIVLDKMSNRIMFAVIGFGGFLTIGEKYHAVPWSSLDYEASEGGYVVPFSRQQLEAAPSYSISDLTASDGTAARNESYEYYKVEPYW</sequence>
<dbReference type="AlphaFoldDB" id="A0A1L3ST48"/>
<evidence type="ECO:0000313" key="2">
    <source>
        <dbReference type="EMBL" id="APH72579.1"/>
    </source>
</evidence>
<dbReference type="PANTHER" id="PTHR36505:SF1">
    <property type="entry name" value="BLR1072 PROTEIN"/>
    <property type="match status" value="1"/>
</dbReference>
<evidence type="ECO:0000313" key="3">
    <source>
        <dbReference type="Proteomes" id="UP000182840"/>
    </source>
</evidence>
<evidence type="ECO:0000259" key="1">
    <source>
        <dbReference type="Pfam" id="PF05239"/>
    </source>
</evidence>
<accession>A0A1L3ST48</accession>
<name>A0A1L3ST48_9HYPH</name>
<dbReference type="Gene3D" id="2.30.30.240">
    <property type="entry name" value="PRC-barrel domain"/>
    <property type="match status" value="1"/>
</dbReference>
<gene>
    <name evidence="2" type="ORF">BSQ44_15345</name>
</gene>
<protein>
    <submittedName>
        <fullName evidence="2">Photosystem reaction center subunit H</fullName>
    </submittedName>
</protein>